<evidence type="ECO:0000313" key="7">
    <source>
        <dbReference type="Proteomes" id="UP000295382"/>
    </source>
</evidence>
<evidence type="ECO:0000256" key="1">
    <source>
        <dbReference type="ARBA" id="ARBA00004167"/>
    </source>
</evidence>
<dbReference type="NCBIfam" id="TIGR01352">
    <property type="entry name" value="tonB_Cterm"/>
    <property type="match status" value="1"/>
</dbReference>
<sequence>MDRIVSLQLQIWRRKATIDKVWHESPGFIVKSLFQLPFSVRVKSLSQNLPLTIAVTVSVALHAALLAVRFTAPDAFKLKPADPGLEVILVNAKHDKKPVKAQALAQANLDGGGNADAGRASSPLPDMQKSEDGENAKAAKRRIVELEEQQRKLLEQMHKKAPLAVPQVTETVKPRELPQPNGADMFDSARMLARQEAEINRRIQDENSRPRKTRISPSTQEVGYAMYYDGVKQRIEKIGTLNFPQKDGKKLYGELVVSIPIFQDGSIYEKEGGPQVEHSSGNRALDEAAVRIVRRAAPFARFPNNMRSTDKDDVWVVYTRFKFTREEALETELRGN</sequence>
<proteinExistence type="predicted"/>
<comment type="subcellular location">
    <subcellularLocation>
        <location evidence="1">Membrane</location>
        <topology evidence="1">Single-pass membrane protein</topology>
    </subcellularLocation>
</comment>
<dbReference type="Proteomes" id="UP000295382">
    <property type="component" value="Unassembled WGS sequence"/>
</dbReference>
<keyword evidence="4" id="KW-0472">Membrane</keyword>
<dbReference type="GO" id="GO:0016020">
    <property type="term" value="C:membrane"/>
    <property type="evidence" value="ECO:0007669"/>
    <property type="project" value="UniProtKB-SubCell"/>
</dbReference>
<dbReference type="Pfam" id="PF13103">
    <property type="entry name" value="TonB_2"/>
    <property type="match status" value="1"/>
</dbReference>
<evidence type="ECO:0000256" key="5">
    <source>
        <dbReference type="SAM" id="MobiDB-lite"/>
    </source>
</evidence>
<dbReference type="EMBL" id="SLZQ01000005">
    <property type="protein sequence ID" value="TCS36872.1"/>
    <property type="molecule type" value="Genomic_DNA"/>
</dbReference>
<organism evidence="6 7">
    <name type="scientific">Paucimonas lemoignei</name>
    <name type="common">Pseudomonas lemoignei</name>
    <dbReference type="NCBI Taxonomy" id="29443"/>
    <lineage>
        <taxon>Bacteria</taxon>
        <taxon>Pseudomonadati</taxon>
        <taxon>Pseudomonadota</taxon>
        <taxon>Betaproteobacteria</taxon>
        <taxon>Burkholderiales</taxon>
        <taxon>Burkholderiaceae</taxon>
        <taxon>Paucimonas</taxon>
    </lineage>
</organism>
<feature type="region of interest" description="Disordered" evidence="5">
    <location>
        <begin position="108"/>
        <end position="135"/>
    </location>
</feature>
<dbReference type="Gene3D" id="3.30.1150.10">
    <property type="match status" value="1"/>
</dbReference>
<evidence type="ECO:0000256" key="4">
    <source>
        <dbReference type="ARBA" id="ARBA00023136"/>
    </source>
</evidence>
<accession>A0A4R3HUT2</accession>
<keyword evidence="7" id="KW-1185">Reference proteome</keyword>
<keyword evidence="3" id="KW-1133">Transmembrane helix</keyword>
<name>A0A4R3HUT2_PAULE</name>
<evidence type="ECO:0000256" key="2">
    <source>
        <dbReference type="ARBA" id="ARBA00022692"/>
    </source>
</evidence>
<reference evidence="6 7" key="1">
    <citation type="submission" date="2019-03" db="EMBL/GenBank/DDBJ databases">
        <title>Genomic Encyclopedia of Type Strains, Phase IV (KMG-IV): sequencing the most valuable type-strain genomes for metagenomic binning, comparative biology and taxonomic classification.</title>
        <authorList>
            <person name="Goeker M."/>
        </authorList>
    </citation>
    <scope>NUCLEOTIDE SEQUENCE [LARGE SCALE GENOMIC DNA]</scope>
    <source>
        <strain evidence="6 7">DSM 7445</strain>
    </source>
</reference>
<protein>
    <submittedName>
        <fullName evidence="6">Protein TonB</fullName>
    </submittedName>
</protein>
<gene>
    <name evidence="6" type="ORF">EDC30_10592</name>
</gene>
<dbReference type="AlphaFoldDB" id="A0A4R3HUT2"/>
<evidence type="ECO:0000256" key="3">
    <source>
        <dbReference type="ARBA" id="ARBA00022989"/>
    </source>
</evidence>
<dbReference type="SUPFAM" id="SSF74653">
    <property type="entry name" value="TolA/TonB C-terminal domain"/>
    <property type="match status" value="1"/>
</dbReference>
<keyword evidence="2" id="KW-0812">Transmembrane</keyword>
<comment type="caution">
    <text evidence="6">The sequence shown here is derived from an EMBL/GenBank/DDBJ whole genome shotgun (WGS) entry which is preliminary data.</text>
</comment>
<evidence type="ECO:0000313" key="6">
    <source>
        <dbReference type="EMBL" id="TCS36872.1"/>
    </source>
</evidence>
<dbReference type="InterPro" id="IPR006260">
    <property type="entry name" value="TonB/TolA_C"/>
</dbReference>